<protein>
    <submittedName>
        <fullName evidence="1">Uncharacterized protein</fullName>
    </submittedName>
</protein>
<name>Q663C8_YERPS</name>
<proteinExistence type="predicted"/>
<keyword evidence="1" id="KW-0614">Plasmid</keyword>
<reference evidence="1 2" key="1">
    <citation type="journal article" date="2004" name="Proc. Natl. Acad. Sci. U.S.A.">
        <title>Insights into the evolution of Yersinia pestis through whole-genome comparison with Yersinia pseudotuberculosis.</title>
        <authorList>
            <person name="Chain P.S.G."/>
            <person name="Carniel E."/>
            <person name="Larimer F.W."/>
            <person name="Lamerdin J."/>
            <person name="Stoutland P.O."/>
            <person name="Regala W.M."/>
            <person name="Georgescu A.M."/>
            <person name="Vergez L.M."/>
            <person name="Land M.L."/>
            <person name="Motin V.L."/>
            <person name="Brubaker R.R."/>
            <person name="Fowler J."/>
            <person name="Hinnebusch J."/>
            <person name="Marceau M."/>
            <person name="Medigue C."/>
            <person name="Simonet M."/>
            <person name="Chenal-Francisque V."/>
            <person name="Souza B."/>
            <person name="Dacheux D."/>
            <person name="Elliott J.M."/>
            <person name="Derbise A."/>
            <person name="Hauser L.J."/>
            <person name="Garcia E."/>
        </authorList>
    </citation>
    <scope>NUCLEOTIDE SEQUENCE [LARGE SCALE GENOMIC DNA]</scope>
    <source>
        <strain evidence="2">IP32953</strain>
        <plasmid evidence="2">Plasmid pYptb32953</plasmid>
    </source>
</reference>
<geneLocation type="plasmid" evidence="1 2">
    <name>pYptb32953</name>
</geneLocation>
<evidence type="ECO:0000313" key="1">
    <source>
        <dbReference type="EMBL" id="CAF25468.1"/>
    </source>
</evidence>
<dbReference type="AlphaFoldDB" id="Q663C8"/>
<evidence type="ECO:0000313" key="2">
    <source>
        <dbReference type="Proteomes" id="UP000001011"/>
    </source>
</evidence>
<sequence>MLGALTRRSGEALHPKDMQ</sequence>
<gene>
    <name evidence="1" type="ordered locus">pYptb0026</name>
</gene>
<dbReference type="KEGG" id="yps:pYptb0026"/>
<dbReference type="Proteomes" id="UP000001011">
    <property type="component" value="Plasmid pYptb32953"/>
</dbReference>
<dbReference type="EMBL" id="BX936400">
    <property type="protein sequence ID" value="CAF25468.1"/>
    <property type="molecule type" value="Genomic_DNA"/>
</dbReference>
<organism evidence="1 2">
    <name type="scientific">Yersinia pseudotuberculosis serotype I (strain IP32953)</name>
    <dbReference type="NCBI Taxonomy" id="273123"/>
    <lineage>
        <taxon>Bacteria</taxon>
        <taxon>Pseudomonadati</taxon>
        <taxon>Pseudomonadota</taxon>
        <taxon>Gammaproteobacteria</taxon>
        <taxon>Enterobacterales</taxon>
        <taxon>Yersiniaceae</taxon>
        <taxon>Yersinia</taxon>
    </lineage>
</organism>
<accession>Q663C8</accession>